<gene>
    <name evidence="6" type="ORF">FNV43_RR17546</name>
</gene>
<dbReference type="SUPFAM" id="SSF53756">
    <property type="entry name" value="UDP-Glycosyltransferase/glycogen phosphorylase"/>
    <property type="match status" value="1"/>
</dbReference>
<comment type="caution">
    <text evidence="6">The sequence shown here is derived from an EMBL/GenBank/DDBJ whole genome shotgun (WGS) entry which is preliminary data.</text>
</comment>
<dbReference type="EMBL" id="VOIH02000008">
    <property type="protein sequence ID" value="KAF3439270.1"/>
    <property type="molecule type" value="Genomic_DNA"/>
</dbReference>
<evidence type="ECO:0000313" key="7">
    <source>
        <dbReference type="Proteomes" id="UP000796880"/>
    </source>
</evidence>
<comment type="similarity">
    <text evidence="1 4">Belongs to the UDP-glycosyltransferase family.</text>
</comment>
<proteinExistence type="inferred from homology"/>
<dbReference type="EC" id="2.4.1.-" evidence="5"/>
<evidence type="ECO:0000256" key="2">
    <source>
        <dbReference type="ARBA" id="ARBA00022676"/>
    </source>
</evidence>
<evidence type="ECO:0000256" key="5">
    <source>
        <dbReference type="RuleBase" id="RU362057"/>
    </source>
</evidence>
<dbReference type="Gene3D" id="3.40.50.2000">
    <property type="entry name" value="Glycogen Phosphorylase B"/>
    <property type="match status" value="2"/>
</dbReference>
<dbReference type="PROSITE" id="PS00375">
    <property type="entry name" value="UDPGT"/>
    <property type="match status" value="1"/>
</dbReference>
<dbReference type="GO" id="GO:0035251">
    <property type="term" value="F:UDP-glucosyltransferase activity"/>
    <property type="evidence" value="ECO:0007669"/>
    <property type="project" value="InterPro"/>
</dbReference>
<evidence type="ECO:0000313" key="6">
    <source>
        <dbReference type="EMBL" id="KAF3439270.1"/>
    </source>
</evidence>
<dbReference type="PANTHER" id="PTHR48048:SF45">
    <property type="entry name" value="GLYCOSYLTRANSFERASE"/>
    <property type="match status" value="1"/>
</dbReference>
<reference evidence="6" key="1">
    <citation type="submission" date="2020-03" db="EMBL/GenBank/DDBJ databases">
        <title>A high-quality chromosome-level genome assembly of a woody plant with both climbing and erect habits, Rhamnella rubrinervis.</title>
        <authorList>
            <person name="Lu Z."/>
            <person name="Yang Y."/>
            <person name="Zhu X."/>
            <person name="Sun Y."/>
        </authorList>
    </citation>
    <scope>NUCLEOTIDE SEQUENCE</scope>
    <source>
        <strain evidence="6">BYM</strain>
        <tissue evidence="6">Leaf</tissue>
    </source>
</reference>
<organism evidence="6 7">
    <name type="scientific">Rhamnella rubrinervis</name>
    <dbReference type="NCBI Taxonomy" id="2594499"/>
    <lineage>
        <taxon>Eukaryota</taxon>
        <taxon>Viridiplantae</taxon>
        <taxon>Streptophyta</taxon>
        <taxon>Embryophyta</taxon>
        <taxon>Tracheophyta</taxon>
        <taxon>Spermatophyta</taxon>
        <taxon>Magnoliopsida</taxon>
        <taxon>eudicotyledons</taxon>
        <taxon>Gunneridae</taxon>
        <taxon>Pentapetalae</taxon>
        <taxon>rosids</taxon>
        <taxon>fabids</taxon>
        <taxon>Rosales</taxon>
        <taxon>Rhamnaceae</taxon>
        <taxon>rhamnoid group</taxon>
        <taxon>Rhamneae</taxon>
        <taxon>Rhamnella</taxon>
    </lineage>
</organism>
<dbReference type="OrthoDB" id="5835829at2759"/>
<dbReference type="InterPro" id="IPR002213">
    <property type="entry name" value="UDP_glucos_trans"/>
</dbReference>
<dbReference type="InterPro" id="IPR050481">
    <property type="entry name" value="UDP-glycosyltransf_plant"/>
</dbReference>
<dbReference type="InterPro" id="IPR035595">
    <property type="entry name" value="UDP_glycos_trans_CS"/>
</dbReference>
<evidence type="ECO:0000256" key="4">
    <source>
        <dbReference type="RuleBase" id="RU003718"/>
    </source>
</evidence>
<protein>
    <recommendedName>
        <fullName evidence="5">Glycosyltransferase</fullName>
        <ecNumber evidence="5">2.4.1.-</ecNumber>
    </recommendedName>
</protein>
<dbReference type="CDD" id="cd03784">
    <property type="entry name" value="GT1_Gtf-like"/>
    <property type="match status" value="1"/>
</dbReference>
<sequence>MKKAELVFVPFPFWSHLTPTIEFAKLLVSHDDRLHITMLISRVPFDATFVAYIDSLVASSPMSDCIDFVSLPCDYVFAPETNHNVAMTLLMDHQKTHVKNAVTKLIQAHGDKSPRLAGFVVDQLCSAMVDVANGFRVPTYVFFTVSAGFVSLMFHLQTLRDEEFAELTNSPDAELQLPSFVNSVPARILPEAVLDKAASQLFLNNYRKVRDQAKGIIVNTFFELESGAIQFLSDDKFPTVYPVGPAVKLIVGGDDDLVGSRGNNQKSEIIAWLDDQPASSVVFLCFGNVGSFGDCQLKEIARALESSGMRFLWSLRKRPSSGQDVLPSGYTDFTEVLDKEFFDRTAAIGKIIGWAPQVAILAHPAIGGFVSHCGWNSVLESLRLGVPIATWPLYAEQQFNAFELVKELGVAVEIKLDYVMDFKSEKDPTVVSAQVMEATIRRLLEHDSDVRKRVKDISEKSKKALMDGGSSHTVLNGLINDVIDSMP</sequence>
<dbReference type="Proteomes" id="UP000796880">
    <property type="component" value="Unassembled WGS sequence"/>
</dbReference>
<dbReference type="AlphaFoldDB" id="A0A8K0GXW5"/>
<evidence type="ECO:0000256" key="1">
    <source>
        <dbReference type="ARBA" id="ARBA00009995"/>
    </source>
</evidence>
<dbReference type="Pfam" id="PF00201">
    <property type="entry name" value="UDPGT"/>
    <property type="match status" value="1"/>
</dbReference>
<name>A0A8K0GXW5_9ROSA</name>
<dbReference type="PANTHER" id="PTHR48048">
    <property type="entry name" value="GLYCOSYLTRANSFERASE"/>
    <property type="match status" value="1"/>
</dbReference>
<keyword evidence="7" id="KW-1185">Reference proteome</keyword>
<dbReference type="FunFam" id="3.40.50.2000:FF:000056">
    <property type="entry name" value="Glycosyltransferase"/>
    <property type="match status" value="1"/>
</dbReference>
<keyword evidence="2 4" id="KW-0328">Glycosyltransferase</keyword>
<accession>A0A8K0GXW5</accession>
<evidence type="ECO:0000256" key="3">
    <source>
        <dbReference type="ARBA" id="ARBA00022679"/>
    </source>
</evidence>
<keyword evidence="3 4" id="KW-0808">Transferase</keyword>